<dbReference type="KEGG" id="ccha:ELD05_07020"/>
<dbReference type="Gene3D" id="3.30.565.10">
    <property type="entry name" value="Histidine kinase-like ATPase, C-terminal domain"/>
    <property type="match status" value="1"/>
</dbReference>
<evidence type="ECO:0000259" key="1">
    <source>
        <dbReference type="Pfam" id="PF13581"/>
    </source>
</evidence>
<sequence length="139" mass="15209">MLLSMEFDIKAGDFVLAGEASSKIKDALKKLGVKPEILKKVAIISYEAEMNIVIHSVGGVLKAIISKDKIEIIAEDRGPGIENIELAMMEGYSTAPEEIRNLGFGAGMGLPNMKKYSDHFEIESQKGTGTRVYMVVFNK</sequence>
<dbReference type="SUPFAM" id="SSF55874">
    <property type="entry name" value="ATPase domain of HSP90 chaperone/DNA topoisomerase II/histidine kinase"/>
    <property type="match status" value="1"/>
</dbReference>
<dbReference type="InterPro" id="IPR003594">
    <property type="entry name" value="HATPase_dom"/>
</dbReference>
<dbReference type="Pfam" id="PF13581">
    <property type="entry name" value="HATPase_c_2"/>
    <property type="match status" value="1"/>
</dbReference>
<keyword evidence="3" id="KW-1185">Reference proteome</keyword>
<gene>
    <name evidence="2" type="ORF">ELD05_07020</name>
</gene>
<evidence type="ECO:0000313" key="2">
    <source>
        <dbReference type="EMBL" id="AZT90415.1"/>
    </source>
</evidence>
<protein>
    <submittedName>
        <fullName evidence="2">Anti-sigma regulatory factor</fullName>
    </submittedName>
</protein>
<dbReference type="AlphaFoldDB" id="A0A3T0D5R9"/>
<dbReference type="RefSeq" id="WP_127351872.1">
    <property type="nucleotide sequence ID" value="NZ_CP034791.1"/>
</dbReference>
<dbReference type="EMBL" id="CP034791">
    <property type="protein sequence ID" value="AZT90415.1"/>
    <property type="molecule type" value="Genomic_DNA"/>
</dbReference>
<reference evidence="2 3" key="1">
    <citation type="submission" date="2018-12" db="EMBL/GenBank/DDBJ databases">
        <title>Genome sequence from the cellulolytic species, Caldicellulosiruptor changbaiensis.</title>
        <authorList>
            <person name="Blumer-Schuette S.E."/>
            <person name="Mendoza C."/>
        </authorList>
    </citation>
    <scope>NUCLEOTIDE SEQUENCE [LARGE SCALE GENOMIC DNA]</scope>
    <source>
        <strain evidence="2 3">CBS-Z</strain>
    </source>
</reference>
<dbReference type="Proteomes" id="UP000282930">
    <property type="component" value="Chromosome"/>
</dbReference>
<evidence type="ECO:0000313" key="3">
    <source>
        <dbReference type="Proteomes" id="UP000282930"/>
    </source>
</evidence>
<accession>A0A3T0D5R9</accession>
<dbReference type="InterPro" id="IPR036890">
    <property type="entry name" value="HATPase_C_sf"/>
</dbReference>
<feature type="domain" description="Histidine kinase/HSP90-like ATPase" evidence="1">
    <location>
        <begin position="19"/>
        <end position="135"/>
    </location>
</feature>
<organism evidence="2 3">
    <name type="scientific">Caldicellulosiruptor changbaiensis</name>
    <dbReference type="NCBI Taxonomy" id="1222016"/>
    <lineage>
        <taxon>Bacteria</taxon>
        <taxon>Bacillati</taxon>
        <taxon>Bacillota</taxon>
        <taxon>Bacillota incertae sedis</taxon>
        <taxon>Caldicellulosiruptorales</taxon>
        <taxon>Caldicellulosiruptoraceae</taxon>
        <taxon>Caldicellulosiruptor</taxon>
    </lineage>
</organism>
<proteinExistence type="predicted"/>
<name>A0A3T0D5R9_9FIRM</name>